<accession>A0ABQ5BW50</accession>
<gene>
    <name evidence="1" type="ORF">Tco_0876030</name>
</gene>
<name>A0ABQ5BW50_9ASTR</name>
<evidence type="ECO:0000313" key="1">
    <source>
        <dbReference type="EMBL" id="GJT17324.1"/>
    </source>
</evidence>
<evidence type="ECO:0000313" key="2">
    <source>
        <dbReference type="Proteomes" id="UP001151760"/>
    </source>
</evidence>
<dbReference type="EMBL" id="BQNB010013547">
    <property type="protein sequence ID" value="GJT17324.1"/>
    <property type="molecule type" value="Genomic_DNA"/>
</dbReference>
<protein>
    <submittedName>
        <fullName evidence="1">Uncharacterized protein</fullName>
    </submittedName>
</protein>
<sequence length="102" mass="11523">MCGKRMNEGFMGSIYKVQGPLEAKVSLQYDLGYMEGDVESLGSDKEWLYGQAIQNCGEEIRMKTKDAKDRFVSLSTLVMQITYNIENIDNAISTLTESRPEI</sequence>
<comment type="caution">
    <text evidence="1">The sequence shown here is derived from an EMBL/GenBank/DDBJ whole genome shotgun (WGS) entry which is preliminary data.</text>
</comment>
<keyword evidence="2" id="KW-1185">Reference proteome</keyword>
<organism evidence="1 2">
    <name type="scientific">Tanacetum coccineum</name>
    <dbReference type="NCBI Taxonomy" id="301880"/>
    <lineage>
        <taxon>Eukaryota</taxon>
        <taxon>Viridiplantae</taxon>
        <taxon>Streptophyta</taxon>
        <taxon>Embryophyta</taxon>
        <taxon>Tracheophyta</taxon>
        <taxon>Spermatophyta</taxon>
        <taxon>Magnoliopsida</taxon>
        <taxon>eudicotyledons</taxon>
        <taxon>Gunneridae</taxon>
        <taxon>Pentapetalae</taxon>
        <taxon>asterids</taxon>
        <taxon>campanulids</taxon>
        <taxon>Asterales</taxon>
        <taxon>Asteraceae</taxon>
        <taxon>Asteroideae</taxon>
        <taxon>Anthemideae</taxon>
        <taxon>Anthemidinae</taxon>
        <taxon>Tanacetum</taxon>
    </lineage>
</organism>
<dbReference type="Proteomes" id="UP001151760">
    <property type="component" value="Unassembled WGS sequence"/>
</dbReference>
<reference evidence="1" key="2">
    <citation type="submission" date="2022-01" db="EMBL/GenBank/DDBJ databases">
        <authorList>
            <person name="Yamashiro T."/>
            <person name="Shiraishi A."/>
            <person name="Satake H."/>
            <person name="Nakayama K."/>
        </authorList>
    </citation>
    <scope>NUCLEOTIDE SEQUENCE</scope>
</reference>
<reference evidence="1" key="1">
    <citation type="journal article" date="2022" name="Int. J. Mol. Sci.">
        <title>Draft Genome of Tanacetum Coccineum: Genomic Comparison of Closely Related Tanacetum-Family Plants.</title>
        <authorList>
            <person name="Yamashiro T."/>
            <person name="Shiraishi A."/>
            <person name="Nakayama K."/>
            <person name="Satake H."/>
        </authorList>
    </citation>
    <scope>NUCLEOTIDE SEQUENCE</scope>
</reference>
<proteinExistence type="predicted"/>